<evidence type="ECO:0000313" key="2">
    <source>
        <dbReference type="EMBL" id="NMV37903.1"/>
    </source>
</evidence>
<organism evidence="2 4">
    <name type="scientific">Ralstonia insidiosa</name>
    <dbReference type="NCBI Taxonomy" id="190721"/>
    <lineage>
        <taxon>Bacteria</taxon>
        <taxon>Pseudomonadati</taxon>
        <taxon>Pseudomonadota</taxon>
        <taxon>Betaproteobacteria</taxon>
        <taxon>Burkholderiales</taxon>
        <taxon>Burkholderiaceae</taxon>
        <taxon>Ralstonia</taxon>
    </lineage>
</organism>
<accession>A0A848NY82</accession>
<reference evidence="2 4" key="2">
    <citation type="submission" date="2020-04" db="EMBL/GenBank/DDBJ databases">
        <title>Ralstonia insidiosa genome sequencing and assembly.</title>
        <authorList>
            <person name="Martins R.C.R."/>
            <person name="Perdigao-Neto L.V."/>
            <person name="Levin A.S.S."/>
            <person name="Costa S.F."/>
        </authorList>
    </citation>
    <scope>NUCLEOTIDE SEQUENCE [LARGE SCALE GENOMIC DNA]</scope>
    <source>
        <strain evidence="2 4">5047</strain>
    </source>
</reference>
<proteinExistence type="predicted"/>
<name>A0A848NY82_9RALS</name>
<dbReference type="KEGG" id="rin:ACS15_5482"/>
<dbReference type="AlphaFoldDB" id="A0A848NY82"/>
<sequence length="48" mass="5480">MEAAALNAAPTSRFARFWQVLRREAKRAIALHVESCGMMAELYRRSGR</sequence>
<dbReference type="Proteomes" id="UP000575469">
    <property type="component" value="Unassembled WGS sequence"/>
</dbReference>
<evidence type="ECO:0000313" key="3">
    <source>
        <dbReference type="Proteomes" id="UP000077927"/>
    </source>
</evidence>
<dbReference type="Proteomes" id="UP000077927">
    <property type="component" value="Chromosome 2"/>
</dbReference>
<reference evidence="1 3" key="1">
    <citation type="submission" date="2015-09" db="EMBL/GenBank/DDBJ databases">
        <authorList>
            <person name="Xu Y."/>
            <person name="Nagy A."/>
            <person name="Liu N.T."/>
            <person name="Nou X."/>
        </authorList>
    </citation>
    <scope>NUCLEOTIDE SEQUENCE [LARGE SCALE GENOMIC DNA]</scope>
    <source>
        <strain evidence="1 3">FC1138</strain>
    </source>
</reference>
<dbReference type="EMBL" id="JABBZM010000006">
    <property type="protein sequence ID" value="NMV37903.1"/>
    <property type="molecule type" value="Genomic_DNA"/>
</dbReference>
<evidence type="ECO:0000313" key="4">
    <source>
        <dbReference type="Proteomes" id="UP000575469"/>
    </source>
</evidence>
<protein>
    <submittedName>
        <fullName evidence="2">Uncharacterized protein</fullName>
    </submittedName>
</protein>
<evidence type="ECO:0000313" key="1">
    <source>
        <dbReference type="EMBL" id="ANH75170.1"/>
    </source>
</evidence>
<dbReference type="EMBL" id="CP012606">
    <property type="protein sequence ID" value="ANH75170.1"/>
    <property type="molecule type" value="Genomic_DNA"/>
</dbReference>
<gene>
    <name evidence="1" type="ORF">ACS15_5482</name>
    <name evidence="2" type="ORF">HGR00_08275</name>
</gene>
<dbReference type="RefSeq" id="WP_021193148.1">
    <property type="nucleotide sequence ID" value="NZ_CP012606.1"/>
</dbReference>